<dbReference type="EMBL" id="NKCL01001028">
    <property type="protein sequence ID" value="RSL45039.1"/>
    <property type="molecule type" value="Genomic_DNA"/>
</dbReference>
<evidence type="ECO:0000313" key="2">
    <source>
        <dbReference type="EMBL" id="RSL45039.1"/>
    </source>
</evidence>
<reference evidence="2 3" key="1">
    <citation type="submission" date="2017-06" db="EMBL/GenBank/DDBJ databases">
        <title>Comparative genomic analysis of Ambrosia Fusariam Clade fungi.</title>
        <authorList>
            <person name="Stajich J.E."/>
            <person name="Carrillo J."/>
            <person name="Kijimoto T."/>
            <person name="Eskalen A."/>
            <person name="O'Donnell K."/>
            <person name="Kasson M."/>
        </authorList>
    </citation>
    <scope>NUCLEOTIDE SEQUENCE [LARGE SCALE GENOMIC DNA]</scope>
    <source>
        <strain evidence="2 3">NRRL62606</strain>
    </source>
</reference>
<feature type="compositionally biased region" description="Basic and acidic residues" evidence="1">
    <location>
        <begin position="127"/>
        <end position="139"/>
    </location>
</feature>
<feature type="compositionally biased region" description="Low complexity" evidence="1">
    <location>
        <begin position="54"/>
        <end position="67"/>
    </location>
</feature>
<protein>
    <submittedName>
        <fullName evidence="2">Uncharacterized protein</fullName>
    </submittedName>
</protein>
<keyword evidence="3" id="KW-1185">Reference proteome</keyword>
<dbReference type="AlphaFoldDB" id="A0A428NWC6"/>
<evidence type="ECO:0000256" key="1">
    <source>
        <dbReference type="SAM" id="MobiDB-lite"/>
    </source>
</evidence>
<evidence type="ECO:0000313" key="3">
    <source>
        <dbReference type="Proteomes" id="UP000287972"/>
    </source>
</evidence>
<dbReference type="Proteomes" id="UP000287972">
    <property type="component" value="Unassembled WGS sequence"/>
</dbReference>
<feature type="region of interest" description="Disordered" evidence="1">
    <location>
        <begin position="1"/>
        <end position="22"/>
    </location>
</feature>
<feature type="region of interest" description="Disordered" evidence="1">
    <location>
        <begin position="51"/>
        <end position="150"/>
    </location>
</feature>
<gene>
    <name evidence="2" type="ORF">CEP51_016148</name>
</gene>
<sequence length="150" mass="16638">MHSPPAKRKFPNQHFTISHRPLNDAESKNLEYAFPSRKAASFPTNTSSLAIALSTTQRPRTPSPSQRRGAKNAIAFSTTRSQERHRPLNDAEAKNAIALSTTRRLRMPSPSQRRGAKNAIALSTTRSQERHRPLNDAEAKNAIALSTTRS</sequence>
<feature type="compositionally biased region" description="Basic residues" evidence="1">
    <location>
        <begin position="1"/>
        <end position="11"/>
    </location>
</feature>
<organism evidence="2 3">
    <name type="scientific">Fusarium floridanum</name>
    <dbReference type="NCBI Taxonomy" id="1325733"/>
    <lineage>
        <taxon>Eukaryota</taxon>
        <taxon>Fungi</taxon>
        <taxon>Dikarya</taxon>
        <taxon>Ascomycota</taxon>
        <taxon>Pezizomycotina</taxon>
        <taxon>Sordariomycetes</taxon>
        <taxon>Hypocreomycetidae</taxon>
        <taxon>Hypocreales</taxon>
        <taxon>Nectriaceae</taxon>
        <taxon>Fusarium</taxon>
        <taxon>Fusarium solani species complex</taxon>
    </lineage>
</organism>
<feature type="compositionally biased region" description="Basic and acidic residues" evidence="1">
    <location>
        <begin position="81"/>
        <end position="93"/>
    </location>
</feature>
<accession>A0A428NWC6</accession>
<comment type="caution">
    <text evidence="2">The sequence shown here is derived from an EMBL/GenBank/DDBJ whole genome shotgun (WGS) entry which is preliminary data.</text>
</comment>
<name>A0A428NWC6_9HYPO</name>
<proteinExistence type="predicted"/>